<dbReference type="PANTHER" id="PTHR30487">
    <property type="entry name" value="TYPE 4 PREPILIN-LIKE PROTEINS LEADER PEPTIDE-PROCESSING ENZYME"/>
    <property type="match status" value="1"/>
</dbReference>
<feature type="domain" description="Prepilin peptidase A24 N-terminal" evidence="9">
    <location>
        <begin position="8"/>
        <end position="87"/>
    </location>
</feature>
<evidence type="ECO:0000256" key="2">
    <source>
        <dbReference type="ARBA" id="ARBA00005801"/>
    </source>
</evidence>
<dbReference type="Pfam" id="PF01478">
    <property type="entry name" value="Peptidase_A24"/>
    <property type="match status" value="1"/>
</dbReference>
<feature type="transmembrane region" description="Helical" evidence="7">
    <location>
        <begin position="6"/>
        <end position="24"/>
    </location>
</feature>
<dbReference type="Pfam" id="PF06750">
    <property type="entry name" value="A24_N_bact"/>
    <property type="match status" value="1"/>
</dbReference>
<comment type="subcellular location">
    <subcellularLocation>
        <location evidence="1">Cell membrane</location>
        <topology evidence="1">Multi-pass membrane protein</topology>
    </subcellularLocation>
</comment>
<dbReference type="Gene3D" id="1.20.120.1220">
    <property type="match status" value="1"/>
</dbReference>
<evidence type="ECO:0000256" key="6">
    <source>
        <dbReference type="ARBA" id="ARBA00023136"/>
    </source>
</evidence>
<feature type="domain" description="Prepilin type IV endopeptidase peptidase" evidence="8">
    <location>
        <begin position="102"/>
        <end position="204"/>
    </location>
</feature>
<organism evidence="10 11">
    <name type="scientific">Mesobacillus foraminis</name>
    <dbReference type="NCBI Taxonomy" id="279826"/>
    <lineage>
        <taxon>Bacteria</taxon>
        <taxon>Bacillati</taxon>
        <taxon>Bacillota</taxon>
        <taxon>Bacilli</taxon>
        <taxon>Bacillales</taxon>
        <taxon>Bacillaceae</taxon>
        <taxon>Mesobacillus</taxon>
    </lineage>
</organism>
<evidence type="ECO:0000256" key="4">
    <source>
        <dbReference type="ARBA" id="ARBA00022692"/>
    </source>
</evidence>
<sequence>MMELILFIYGTALGSFFNVIGLRVPKGMSIAAPRSECPNCGHQLTPQELVPVLSYIFLKGSCCRCKAQISPVYPVMELITGLLFAGAGIMIGWNQELIAALTIISLFMIITVSDLAYMIIPDKVLLVFGGFLFVERVFIPLTPWWDPFIGAPSGLLLLLLIAVVSRGGMGGGDIKLFAVIGLAVGFKIMLLSFLFSVFLGAVFGMMGMLLRVVGRDQPVPFGPFIALGTLAAYFFGEEIAGIYLNML</sequence>
<dbReference type="InterPro" id="IPR010627">
    <property type="entry name" value="Prepilin_pept_A24_N"/>
</dbReference>
<evidence type="ECO:0000256" key="1">
    <source>
        <dbReference type="ARBA" id="ARBA00004651"/>
    </source>
</evidence>
<dbReference type="Proteomes" id="UP000295689">
    <property type="component" value="Unassembled WGS sequence"/>
</dbReference>
<evidence type="ECO:0000313" key="11">
    <source>
        <dbReference type="Proteomes" id="UP000295689"/>
    </source>
</evidence>
<dbReference type="AlphaFoldDB" id="A0A4R2BFA7"/>
<dbReference type="GO" id="GO:0004190">
    <property type="term" value="F:aspartic-type endopeptidase activity"/>
    <property type="evidence" value="ECO:0007669"/>
    <property type="project" value="InterPro"/>
</dbReference>
<dbReference type="RefSeq" id="WP_181215881.1">
    <property type="nucleotide sequence ID" value="NZ_JABUHM010000005.1"/>
</dbReference>
<accession>A0A4R2BFA7</accession>
<evidence type="ECO:0000259" key="9">
    <source>
        <dbReference type="Pfam" id="PF06750"/>
    </source>
</evidence>
<evidence type="ECO:0000256" key="7">
    <source>
        <dbReference type="SAM" id="Phobius"/>
    </source>
</evidence>
<feature type="transmembrane region" description="Helical" evidence="7">
    <location>
        <begin position="221"/>
        <end position="244"/>
    </location>
</feature>
<name>A0A4R2BFA7_9BACI</name>
<evidence type="ECO:0000256" key="5">
    <source>
        <dbReference type="ARBA" id="ARBA00022989"/>
    </source>
</evidence>
<dbReference type="GO" id="GO:0008168">
    <property type="term" value="F:methyltransferase activity"/>
    <property type="evidence" value="ECO:0007669"/>
    <property type="project" value="UniProtKB-KW"/>
</dbReference>
<evidence type="ECO:0000313" key="10">
    <source>
        <dbReference type="EMBL" id="TCN24554.1"/>
    </source>
</evidence>
<gene>
    <name evidence="10" type="ORF">EV146_107257</name>
</gene>
<dbReference type="GO" id="GO:0032259">
    <property type="term" value="P:methylation"/>
    <property type="evidence" value="ECO:0007669"/>
    <property type="project" value="UniProtKB-KW"/>
</dbReference>
<feature type="transmembrane region" description="Helical" evidence="7">
    <location>
        <begin position="124"/>
        <end position="141"/>
    </location>
</feature>
<keyword evidence="4 7" id="KW-0812">Transmembrane</keyword>
<keyword evidence="10" id="KW-0489">Methyltransferase</keyword>
<dbReference type="InterPro" id="IPR050882">
    <property type="entry name" value="Prepilin_peptidase/N-MTase"/>
</dbReference>
<dbReference type="GO" id="GO:0006465">
    <property type="term" value="P:signal peptide processing"/>
    <property type="evidence" value="ECO:0007669"/>
    <property type="project" value="TreeGrafter"/>
</dbReference>
<reference evidence="10 11" key="1">
    <citation type="journal article" date="2015" name="Stand. Genomic Sci.">
        <title>Genomic Encyclopedia of Bacterial and Archaeal Type Strains, Phase III: the genomes of soil and plant-associated and newly described type strains.</title>
        <authorList>
            <person name="Whitman W.B."/>
            <person name="Woyke T."/>
            <person name="Klenk H.P."/>
            <person name="Zhou Y."/>
            <person name="Lilburn T.G."/>
            <person name="Beck B.J."/>
            <person name="De Vos P."/>
            <person name="Vandamme P."/>
            <person name="Eisen J.A."/>
            <person name="Garrity G."/>
            <person name="Hugenholtz P."/>
            <person name="Kyrpides N.C."/>
        </authorList>
    </citation>
    <scope>NUCLEOTIDE SEQUENCE [LARGE SCALE GENOMIC DNA]</scope>
    <source>
        <strain evidence="10 11">CV53</strain>
    </source>
</reference>
<dbReference type="PANTHER" id="PTHR30487:SF0">
    <property type="entry name" value="PREPILIN LEADER PEPTIDASE_N-METHYLTRANSFERASE-RELATED"/>
    <property type="match status" value="1"/>
</dbReference>
<comment type="similarity">
    <text evidence="2">Belongs to the peptidase A24 family.</text>
</comment>
<dbReference type="GO" id="GO:0005886">
    <property type="term" value="C:plasma membrane"/>
    <property type="evidence" value="ECO:0007669"/>
    <property type="project" value="UniProtKB-SubCell"/>
</dbReference>
<keyword evidence="5 7" id="KW-1133">Transmembrane helix</keyword>
<comment type="caution">
    <text evidence="10">The sequence shown here is derived from an EMBL/GenBank/DDBJ whole genome shotgun (WGS) entry which is preliminary data.</text>
</comment>
<keyword evidence="6 7" id="KW-0472">Membrane</keyword>
<keyword evidence="3" id="KW-1003">Cell membrane</keyword>
<proteinExistence type="inferred from homology"/>
<feature type="transmembrane region" description="Helical" evidence="7">
    <location>
        <begin position="176"/>
        <end position="209"/>
    </location>
</feature>
<protein>
    <submittedName>
        <fullName evidence="10">Leader peptidase (Prepilin peptidase)/N-methyltransferase</fullName>
    </submittedName>
</protein>
<feature type="transmembrane region" description="Helical" evidence="7">
    <location>
        <begin position="147"/>
        <end position="164"/>
    </location>
</feature>
<evidence type="ECO:0000256" key="3">
    <source>
        <dbReference type="ARBA" id="ARBA00022475"/>
    </source>
</evidence>
<feature type="transmembrane region" description="Helical" evidence="7">
    <location>
        <begin position="97"/>
        <end position="117"/>
    </location>
</feature>
<evidence type="ECO:0000259" key="8">
    <source>
        <dbReference type="Pfam" id="PF01478"/>
    </source>
</evidence>
<keyword evidence="10" id="KW-0808">Transferase</keyword>
<keyword evidence="11" id="KW-1185">Reference proteome</keyword>
<dbReference type="InterPro" id="IPR000045">
    <property type="entry name" value="Prepilin_IV_endopep_pep"/>
</dbReference>
<dbReference type="EMBL" id="SLVV01000007">
    <property type="protein sequence ID" value="TCN24554.1"/>
    <property type="molecule type" value="Genomic_DNA"/>
</dbReference>
<feature type="transmembrane region" description="Helical" evidence="7">
    <location>
        <begin position="72"/>
        <end position="91"/>
    </location>
</feature>